<dbReference type="EMBL" id="LMYN01000186">
    <property type="protein sequence ID" value="KRZ98980.1"/>
    <property type="molecule type" value="Genomic_DNA"/>
</dbReference>
<name>A0A0V1PS41_9ASCO</name>
<comment type="similarity">
    <text evidence="1">Belongs to the sorting nexin family.</text>
</comment>
<dbReference type="PROSITE" id="PS50195">
    <property type="entry name" value="PX"/>
    <property type="match status" value="1"/>
</dbReference>
<keyword evidence="2" id="KW-0472">Membrane</keyword>
<dbReference type="Proteomes" id="UP000054251">
    <property type="component" value="Unassembled WGS sequence"/>
</dbReference>
<dbReference type="InterPro" id="IPR003114">
    <property type="entry name" value="Phox_assoc"/>
</dbReference>
<dbReference type="InterPro" id="IPR036305">
    <property type="entry name" value="RGS_sf"/>
</dbReference>
<evidence type="ECO:0008006" key="8">
    <source>
        <dbReference type="Google" id="ProtNLM"/>
    </source>
</evidence>
<feature type="transmembrane region" description="Helical" evidence="2">
    <location>
        <begin position="17"/>
        <end position="36"/>
    </location>
</feature>
<dbReference type="SUPFAM" id="SSF64268">
    <property type="entry name" value="PX domain"/>
    <property type="match status" value="1"/>
</dbReference>
<proteinExistence type="inferred from homology"/>
<evidence type="ECO:0000256" key="1">
    <source>
        <dbReference type="ARBA" id="ARBA00010883"/>
    </source>
</evidence>
<gene>
    <name evidence="6" type="ORF">AC631_05259</name>
</gene>
<keyword evidence="2" id="KW-1133">Transmembrane helix</keyword>
<dbReference type="Pfam" id="PF00787">
    <property type="entry name" value="PX"/>
    <property type="match status" value="1"/>
</dbReference>
<evidence type="ECO:0000256" key="2">
    <source>
        <dbReference type="SAM" id="Phobius"/>
    </source>
</evidence>
<dbReference type="Pfam" id="PF00615">
    <property type="entry name" value="RGS"/>
    <property type="match status" value="1"/>
</dbReference>
<feature type="domain" description="PXA" evidence="5">
    <location>
        <begin position="109"/>
        <end position="299"/>
    </location>
</feature>
<evidence type="ECO:0000313" key="6">
    <source>
        <dbReference type="EMBL" id="KRZ98980.1"/>
    </source>
</evidence>
<dbReference type="InterPro" id="IPR016137">
    <property type="entry name" value="RGS"/>
</dbReference>
<dbReference type="InterPro" id="IPR036871">
    <property type="entry name" value="PX_dom_sf"/>
</dbReference>
<dbReference type="SMART" id="SM00313">
    <property type="entry name" value="PXA"/>
    <property type="match status" value="1"/>
</dbReference>
<dbReference type="SMART" id="SM00315">
    <property type="entry name" value="RGS"/>
    <property type="match status" value="1"/>
</dbReference>
<comment type="caution">
    <text evidence="6">The sequence shown here is derived from an EMBL/GenBank/DDBJ whole genome shotgun (WGS) entry which is preliminary data.</text>
</comment>
<evidence type="ECO:0000313" key="7">
    <source>
        <dbReference type="Proteomes" id="UP000054251"/>
    </source>
</evidence>
<evidence type="ECO:0000259" key="5">
    <source>
        <dbReference type="PROSITE" id="PS51207"/>
    </source>
</evidence>
<evidence type="ECO:0000259" key="4">
    <source>
        <dbReference type="PROSITE" id="PS50195"/>
    </source>
</evidence>
<dbReference type="Gene3D" id="3.30.1520.10">
    <property type="entry name" value="Phox-like domain"/>
    <property type="match status" value="1"/>
</dbReference>
<dbReference type="RefSeq" id="XP_015465083.1">
    <property type="nucleotide sequence ID" value="XM_015614088.1"/>
</dbReference>
<dbReference type="PANTHER" id="PTHR22775">
    <property type="entry name" value="SORTING NEXIN"/>
    <property type="match status" value="1"/>
</dbReference>
<dbReference type="InterPro" id="IPR013937">
    <property type="entry name" value="Sorting_nexin_C"/>
</dbReference>
<reference evidence="6 7" key="1">
    <citation type="submission" date="2015-11" db="EMBL/GenBank/DDBJ databases">
        <title>The genome of Debaryomyces fabryi.</title>
        <authorList>
            <person name="Tafer H."/>
            <person name="Lopandic K."/>
        </authorList>
    </citation>
    <scope>NUCLEOTIDE SEQUENCE [LARGE SCALE GENOMIC DNA]</scope>
    <source>
        <strain evidence="6 7">CBS 789</strain>
    </source>
</reference>
<keyword evidence="2" id="KW-0812">Transmembrane</keyword>
<dbReference type="GeneID" id="26842268"/>
<dbReference type="CDD" id="cd06876">
    <property type="entry name" value="PX_MDM1p"/>
    <property type="match status" value="1"/>
</dbReference>
<dbReference type="PANTHER" id="PTHR22775:SF3">
    <property type="entry name" value="SORTING NEXIN-13"/>
    <property type="match status" value="1"/>
</dbReference>
<evidence type="ECO:0000259" key="3">
    <source>
        <dbReference type="PROSITE" id="PS50132"/>
    </source>
</evidence>
<dbReference type="OrthoDB" id="120967at2759"/>
<dbReference type="Pfam" id="PF08628">
    <property type="entry name" value="Nexin_C"/>
    <property type="match status" value="1"/>
</dbReference>
<dbReference type="InterPro" id="IPR044926">
    <property type="entry name" value="RGS_subdomain_2"/>
</dbReference>
<keyword evidence="7" id="KW-1185">Reference proteome</keyword>
<organism evidence="6 7">
    <name type="scientific">Debaryomyces fabryi</name>
    <dbReference type="NCBI Taxonomy" id="58627"/>
    <lineage>
        <taxon>Eukaryota</taxon>
        <taxon>Fungi</taxon>
        <taxon>Dikarya</taxon>
        <taxon>Ascomycota</taxon>
        <taxon>Saccharomycotina</taxon>
        <taxon>Pichiomycetes</taxon>
        <taxon>Debaryomycetaceae</taxon>
        <taxon>Debaryomyces</taxon>
    </lineage>
</organism>
<dbReference type="SMART" id="SM00312">
    <property type="entry name" value="PX"/>
    <property type="match status" value="1"/>
</dbReference>
<feature type="transmembrane region" description="Helical" evidence="2">
    <location>
        <begin position="41"/>
        <end position="61"/>
    </location>
</feature>
<dbReference type="Pfam" id="PF02194">
    <property type="entry name" value="PXA"/>
    <property type="match status" value="1"/>
</dbReference>
<sequence>MSMKNDVNLSFKVHNRIISRIGFWLATSFIIGLIVWHNFKFWILVSFGFTICLALVIYSTIRDPTTRTVPSSRKRSTRFAFVDQKNWNHELEKLCKDARKFDEPIFEQSFLISETLDEFVNLIIKEFIDSWFKQISSSTLFQDSIKQELRYVIRNLKERFAKIDVAKLLVFRILPIIDDHFNHFVKIEHSIKLHGNVSKAPLGSMEYAILVARQYDRGRIHPGVTVSLNSNDVNEKKHLRNKVDSILPYLLSSEEDANKTGTSLVKEILSCTILSRVIELLGDSDFYNLLIVKLIGDNIKHREQVKQLRAALEEHTRPLKHQASKSILMTSLSKYLQEYKKLVKNSVIQKHMDNQSFNKALHSISKTTSYSELSFLLLYTDFLSLKIKDENTGSSKELNVLLSRLNLLKSKIDNKSAQLSNTTEKRSQKTEDVESLTLLDIVNNSSGLKFFIEFMNDRKRSELFQLWLAIDGIRAPLEDIDIEDDGEARLSLSLEFSNVEDITKIYKEFFENPSIDINQDIYGIVKKFINNKDHMIKVELYHKARKALFKLQNNIYECISNDDFPQFKKSEMFLKLFETHIFDSRPHEVDSPKSWSKSGKSNFNKVTDVLEDSSESEVEEVSPGVIKAVEDAFTQIMNNSEENKSEVRKDSKDSKIYATSADLPDLNSNNPVLTIHLKRDLFGESSNLFSNDSIKFSTNSRNTKLFDDISDESFSDSDSINFDSDSQNQSLGLLNPSHSDLQIFLAAPGNLRLAEEISKLSEEIEKLFEQQAVLNPLIKKAELTNNVSELKILRKSKISLDREINAKELQKQQFIVQENDNSLYGKSRVSIQSYISGNENGKDFILYIVEVQKLSGDDENNVTAGWIVARRFSQFFRLNEYLKSRYPPVMNMKFPKRTVLVLKFQQKQIVEQRKALLEEYLQQLLRIPEVCSNKVFRSFLSSETFILRNNQSIDGNANVNLSKLKASVEIVANKLYNGISGKIALNAFGNTDRSLSDPALETYIKDMQNELKQFDEAEHSNSTEKPVFVKPICDLLISVFRLNTPKSWLRGRALLVILHQVFGNTLEKKVYEVMDYFLKTEENVLDILIWGKNIIFPMGRFMESPEPRNSYQRSTTKQEAKVLFEIFMQETCSKIFGLANTTYACNNILEMLQNDFLNKHLILQVFDEILRQLFPEATIDVSSVSV</sequence>
<feature type="domain" description="PX" evidence="4">
    <location>
        <begin position="825"/>
        <end position="947"/>
    </location>
</feature>
<dbReference type="AlphaFoldDB" id="A0A0V1PS41"/>
<dbReference type="PROSITE" id="PS50132">
    <property type="entry name" value="RGS"/>
    <property type="match status" value="1"/>
</dbReference>
<dbReference type="PROSITE" id="PS51207">
    <property type="entry name" value="PXA"/>
    <property type="match status" value="1"/>
</dbReference>
<feature type="domain" description="RGS" evidence="3">
    <location>
        <begin position="437"/>
        <end position="577"/>
    </location>
</feature>
<dbReference type="SUPFAM" id="SSF48097">
    <property type="entry name" value="Regulator of G-protein signaling, RGS"/>
    <property type="match status" value="1"/>
</dbReference>
<protein>
    <recommendedName>
        <fullName evidence="8">PXA domain-containing protein</fullName>
    </recommendedName>
</protein>
<dbReference type="Gene3D" id="1.10.167.10">
    <property type="entry name" value="Regulator of G-protein Signalling 4, domain 2"/>
    <property type="match status" value="1"/>
</dbReference>
<accession>A0A0V1PS41</accession>
<dbReference type="InterPro" id="IPR001683">
    <property type="entry name" value="PX_dom"/>
</dbReference>
<dbReference type="GO" id="GO:0035091">
    <property type="term" value="F:phosphatidylinositol binding"/>
    <property type="evidence" value="ECO:0007669"/>
    <property type="project" value="InterPro"/>
</dbReference>